<sequence length="70" mass="7721">MGAMEKCEVPCGYGALRVTRSAYPWFTTAPVHIWIVSAPTCVHLLRSAFFTTPQESTSDANKVGSTLFWP</sequence>
<keyword evidence="1" id="KW-1185">Reference proteome</keyword>
<name>A0A1I8AVR6_9BILA</name>
<evidence type="ECO:0000313" key="2">
    <source>
        <dbReference type="WBParaSite" id="L893_g9687.t1"/>
    </source>
</evidence>
<reference evidence="2" key="1">
    <citation type="submission" date="2016-11" db="UniProtKB">
        <authorList>
            <consortium name="WormBaseParasite"/>
        </authorList>
    </citation>
    <scope>IDENTIFICATION</scope>
</reference>
<accession>A0A1I8AVR6</accession>
<dbReference type="AlphaFoldDB" id="A0A1I8AVR6"/>
<protein>
    <submittedName>
        <fullName evidence="2">Uncharacterized protein</fullName>
    </submittedName>
</protein>
<dbReference type="Proteomes" id="UP000095287">
    <property type="component" value="Unplaced"/>
</dbReference>
<proteinExistence type="predicted"/>
<evidence type="ECO:0000313" key="1">
    <source>
        <dbReference type="Proteomes" id="UP000095287"/>
    </source>
</evidence>
<dbReference type="WBParaSite" id="L893_g9687.t1">
    <property type="protein sequence ID" value="L893_g9687.t1"/>
    <property type="gene ID" value="L893_g9687"/>
</dbReference>
<organism evidence="1 2">
    <name type="scientific">Steinernema glaseri</name>
    <dbReference type="NCBI Taxonomy" id="37863"/>
    <lineage>
        <taxon>Eukaryota</taxon>
        <taxon>Metazoa</taxon>
        <taxon>Ecdysozoa</taxon>
        <taxon>Nematoda</taxon>
        <taxon>Chromadorea</taxon>
        <taxon>Rhabditida</taxon>
        <taxon>Tylenchina</taxon>
        <taxon>Panagrolaimomorpha</taxon>
        <taxon>Strongyloidoidea</taxon>
        <taxon>Steinernematidae</taxon>
        <taxon>Steinernema</taxon>
    </lineage>
</organism>